<dbReference type="Proteomes" id="UP000533476">
    <property type="component" value="Unassembled WGS sequence"/>
</dbReference>
<dbReference type="CDD" id="cd13528">
    <property type="entry name" value="PBP2_osmoprotectants"/>
    <property type="match status" value="1"/>
</dbReference>
<gene>
    <name evidence="3" type="ORF">HIJ39_03190</name>
</gene>
<dbReference type="Pfam" id="PF04069">
    <property type="entry name" value="OpuAC"/>
    <property type="match status" value="1"/>
</dbReference>
<accession>A0A7Y0Q1Z6</accession>
<reference evidence="3 4" key="1">
    <citation type="submission" date="2020-04" db="EMBL/GenBank/DDBJ databases">
        <authorList>
            <person name="Zhang R."/>
            <person name="Schippers A."/>
        </authorList>
    </citation>
    <scope>NUCLEOTIDE SEQUENCE [LARGE SCALE GENOMIC DNA]</scope>
    <source>
        <strain evidence="3 4">DSM 109850</strain>
    </source>
</reference>
<dbReference type="InterPro" id="IPR007210">
    <property type="entry name" value="ABC_Gly_betaine_transp_sub-bd"/>
</dbReference>
<sequence>MKPQAKLGTVVGISALAAVLAGCGSASASGKVTSITLASQDFSEPRIDEWIIKDLIQAKTHLNVNIKYTTGASGLLHNLMKENAIQGYVGYDGTEFTGPLGQSYTGKWRGHPNQVAAYVRQQEAKQWGFWVSPSLGYQDTYALGVTEATAKKYHLTTDSSAIPYAKNWVIATDPTFQERQGDGYDAWIKAYGLHFKAAKAMDYSLMYEALAKGSVQAAVVYSTDGRLKKLHEVPLKDNKHFFPPYHGILILNQKVEQEYHLNKVLAPLWGRITTKEQTKLNYEADVLKESPQQIAKQWLKSQGLLK</sequence>
<dbReference type="GO" id="GO:0022857">
    <property type="term" value="F:transmembrane transporter activity"/>
    <property type="evidence" value="ECO:0007669"/>
    <property type="project" value="InterPro"/>
</dbReference>
<feature type="domain" description="ABC-type glycine betaine transport system substrate-binding" evidence="2">
    <location>
        <begin position="34"/>
        <end position="300"/>
    </location>
</feature>
<feature type="signal peptide" evidence="1">
    <location>
        <begin position="1"/>
        <end position="28"/>
    </location>
</feature>
<proteinExistence type="predicted"/>
<evidence type="ECO:0000313" key="4">
    <source>
        <dbReference type="Proteomes" id="UP000533476"/>
    </source>
</evidence>
<keyword evidence="4" id="KW-1185">Reference proteome</keyword>
<dbReference type="PROSITE" id="PS51257">
    <property type="entry name" value="PROKAR_LIPOPROTEIN"/>
    <property type="match status" value="1"/>
</dbReference>
<evidence type="ECO:0000259" key="2">
    <source>
        <dbReference type="Pfam" id="PF04069"/>
    </source>
</evidence>
<organism evidence="3 4">
    <name type="scientific">Sulfobacillus harzensis</name>
    <dbReference type="NCBI Taxonomy" id="2729629"/>
    <lineage>
        <taxon>Bacteria</taxon>
        <taxon>Bacillati</taxon>
        <taxon>Bacillota</taxon>
        <taxon>Clostridia</taxon>
        <taxon>Eubacteriales</taxon>
        <taxon>Clostridiales Family XVII. Incertae Sedis</taxon>
        <taxon>Sulfobacillus</taxon>
    </lineage>
</organism>
<dbReference type="AlphaFoldDB" id="A0A7Y0Q1Z6"/>
<evidence type="ECO:0000313" key="3">
    <source>
        <dbReference type="EMBL" id="NMP21361.1"/>
    </source>
</evidence>
<dbReference type="RefSeq" id="WP_169096618.1">
    <property type="nucleotide sequence ID" value="NZ_JABBVZ010000006.1"/>
</dbReference>
<protein>
    <recommendedName>
        <fullName evidence="2">ABC-type glycine betaine transport system substrate-binding domain-containing protein</fullName>
    </recommendedName>
</protein>
<feature type="chain" id="PRO_5031139510" description="ABC-type glycine betaine transport system substrate-binding domain-containing protein" evidence="1">
    <location>
        <begin position="29"/>
        <end position="306"/>
    </location>
</feature>
<dbReference type="GO" id="GO:0043190">
    <property type="term" value="C:ATP-binding cassette (ABC) transporter complex"/>
    <property type="evidence" value="ECO:0007669"/>
    <property type="project" value="InterPro"/>
</dbReference>
<comment type="caution">
    <text evidence="3">The sequence shown here is derived from an EMBL/GenBank/DDBJ whole genome shotgun (WGS) entry which is preliminary data.</text>
</comment>
<dbReference type="SUPFAM" id="SSF53850">
    <property type="entry name" value="Periplasmic binding protein-like II"/>
    <property type="match status" value="1"/>
</dbReference>
<keyword evidence="1" id="KW-0732">Signal</keyword>
<dbReference type="Gene3D" id="3.40.190.10">
    <property type="entry name" value="Periplasmic binding protein-like II"/>
    <property type="match status" value="1"/>
</dbReference>
<name>A0A7Y0Q1Z6_9FIRM</name>
<dbReference type="Gene3D" id="3.40.190.120">
    <property type="entry name" value="Osmoprotection protein (prox), domain 2"/>
    <property type="match status" value="1"/>
</dbReference>
<dbReference type="EMBL" id="JABBVZ010000006">
    <property type="protein sequence ID" value="NMP21361.1"/>
    <property type="molecule type" value="Genomic_DNA"/>
</dbReference>
<evidence type="ECO:0000256" key="1">
    <source>
        <dbReference type="SAM" id="SignalP"/>
    </source>
</evidence>